<dbReference type="Gene3D" id="3.40.50.1390">
    <property type="entry name" value="Resolvase, N-terminal catalytic domain"/>
    <property type="match status" value="1"/>
</dbReference>
<dbReference type="SUPFAM" id="SSF53041">
    <property type="entry name" value="Resolvase-like"/>
    <property type="match status" value="1"/>
</dbReference>
<dbReference type="InterPro" id="IPR011109">
    <property type="entry name" value="DNA_bind_recombinase_dom"/>
</dbReference>
<evidence type="ECO:0000259" key="4">
    <source>
        <dbReference type="PROSITE" id="PS51736"/>
    </source>
</evidence>
<keyword evidence="2" id="KW-0233">DNA recombination</keyword>
<dbReference type="EMBL" id="LBYC01000004">
    <property type="protein sequence ID" value="KKR43399.1"/>
    <property type="molecule type" value="Genomic_DNA"/>
</dbReference>
<dbReference type="Gene3D" id="3.90.1750.20">
    <property type="entry name" value="Putative Large Serine Recombinase, Chain B, Domain 2"/>
    <property type="match status" value="1"/>
</dbReference>
<gene>
    <name evidence="5" type="ORF">UT78_C0004G0009</name>
</gene>
<dbReference type="GO" id="GO:0003677">
    <property type="term" value="F:DNA binding"/>
    <property type="evidence" value="ECO:0007669"/>
    <property type="project" value="UniProtKB-KW"/>
</dbReference>
<evidence type="ECO:0000256" key="3">
    <source>
        <dbReference type="SAM" id="Coils"/>
    </source>
</evidence>
<protein>
    <submittedName>
        <fullName evidence="5">Resolvase domain protein</fullName>
    </submittedName>
</protein>
<proteinExistence type="predicted"/>
<feature type="coiled-coil region" evidence="3">
    <location>
        <begin position="432"/>
        <end position="459"/>
    </location>
</feature>
<dbReference type="PANTHER" id="PTHR30461:SF2">
    <property type="entry name" value="SERINE RECOMBINASE PINE-RELATED"/>
    <property type="match status" value="1"/>
</dbReference>
<dbReference type="AlphaFoldDB" id="A0A0G0QSI3"/>
<dbReference type="GO" id="GO:0000150">
    <property type="term" value="F:DNA strand exchange activity"/>
    <property type="evidence" value="ECO:0007669"/>
    <property type="project" value="InterPro"/>
</dbReference>
<accession>A0A0G0QSI3</accession>
<keyword evidence="1" id="KW-0238">DNA-binding</keyword>
<keyword evidence="3" id="KW-0175">Coiled coil</keyword>
<reference evidence="5 6" key="1">
    <citation type="journal article" date="2015" name="Nature">
        <title>rRNA introns, odd ribosomes, and small enigmatic genomes across a large radiation of phyla.</title>
        <authorList>
            <person name="Brown C.T."/>
            <person name="Hug L.A."/>
            <person name="Thomas B.C."/>
            <person name="Sharon I."/>
            <person name="Castelle C.J."/>
            <person name="Singh A."/>
            <person name="Wilkins M.J."/>
            <person name="Williams K.H."/>
            <person name="Banfield J.F."/>
        </authorList>
    </citation>
    <scope>NUCLEOTIDE SEQUENCE [LARGE SCALE GENOMIC DNA]</scope>
</reference>
<dbReference type="InterPro" id="IPR050639">
    <property type="entry name" value="SSR_resolvase"/>
</dbReference>
<dbReference type="SMART" id="SM00857">
    <property type="entry name" value="Resolvase"/>
    <property type="match status" value="1"/>
</dbReference>
<dbReference type="PANTHER" id="PTHR30461">
    <property type="entry name" value="DNA-INVERTASE FROM LAMBDOID PROPHAGE"/>
    <property type="match status" value="1"/>
</dbReference>
<dbReference type="InterPro" id="IPR038109">
    <property type="entry name" value="DNA_bind_recomb_sf"/>
</dbReference>
<dbReference type="Proteomes" id="UP000034301">
    <property type="component" value="Unassembled WGS sequence"/>
</dbReference>
<evidence type="ECO:0000313" key="6">
    <source>
        <dbReference type="Proteomes" id="UP000034301"/>
    </source>
</evidence>
<dbReference type="InterPro" id="IPR006119">
    <property type="entry name" value="Resolv_N"/>
</dbReference>
<feature type="domain" description="Resolvase/invertase-type recombinase catalytic" evidence="4">
    <location>
        <begin position="11"/>
        <end position="166"/>
    </location>
</feature>
<evidence type="ECO:0000256" key="1">
    <source>
        <dbReference type="ARBA" id="ARBA00023125"/>
    </source>
</evidence>
<evidence type="ECO:0000256" key="2">
    <source>
        <dbReference type="ARBA" id="ARBA00023172"/>
    </source>
</evidence>
<comment type="caution">
    <text evidence="5">The sequence shown here is derived from an EMBL/GenBank/DDBJ whole genome shotgun (WGS) entry which is preliminary data.</text>
</comment>
<name>A0A0G0QSI3_9BACT</name>
<dbReference type="Pfam" id="PF07508">
    <property type="entry name" value="Recombinase"/>
    <property type="match status" value="1"/>
</dbReference>
<dbReference type="Pfam" id="PF00239">
    <property type="entry name" value="Resolvase"/>
    <property type="match status" value="1"/>
</dbReference>
<sequence>MYQQIDFTKLKIGNYNRKSSEAEDKQVLSIGSQKDEAKRISDFYKLPKFVEVFEESKSAKKEYLRPQFTNMIKMIENGKLDSIVCWKLDRLARNMTEGGRIIDLISAGVIKAIITHDKVYYPWDNVLLMAVEFGQGKQFVKDLSVNVKRGLQKKASMGIPSGVAFLGFINDKTEEKGNRKWLVDDLRLKKISILFEMFLTGTYSAGKLYKYAIKELKLTTVKRKRIGGALITLSRIYEILKDPIYAGFFFQGGERYELDKSLPRLITEDQHNRVKAILANKNIPKAQHNEATFAGFLQSNKGDFVGQDVKYQVICDCKNKFSYLNKTHCPKCDKEIVQLEHPNYLKFTYYYNVKRKKNYLGYKSISEEKIMEKLLPFVDENLNFSQDLVDWSKKFITELRDKEVNDNIFIQQNAKSDKTEFEAKKTRLREMLRDTQITDEEYKSDLESLKKQYEDTDKKKGVIDWYARMNEIADMTLLIKKTFENGTMQAKRNLLAKLSSNLVWDEKNLSIYNAKEVNTLVEGIKGMRAEFPEFEPKKFTLSQAQKTEYKSIFSVVNKNLEPKQKTSESIISKGSLSTELVKNSLKLLEDRNELRTSEKSSVNAQHGDFDSIFSTLLRG</sequence>
<dbReference type="InterPro" id="IPR036162">
    <property type="entry name" value="Resolvase-like_N_sf"/>
</dbReference>
<organism evidence="5 6">
    <name type="scientific">Candidatus Nomurabacteria bacterium GW2011_GWF2_40_12</name>
    <dbReference type="NCBI Taxonomy" id="1618776"/>
    <lineage>
        <taxon>Bacteria</taxon>
        <taxon>Candidatus Nomuraibacteriota</taxon>
    </lineage>
</organism>
<evidence type="ECO:0000313" key="5">
    <source>
        <dbReference type="EMBL" id="KKR43399.1"/>
    </source>
</evidence>
<dbReference type="CDD" id="cd00338">
    <property type="entry name" value="Ser_Recombinase"/>
    <property type="match status" value="1"/>
</dbReference>
<dbReference type="PROSITE" id="PS51736">
    <property type="entry name" value="RECOMBINASES_3"/>
    <property type="match status" value="1"/>
</dbReference>